<organism evidence="1 2">
    <name type="scientific">Occallatibacter riparius</name>
    <dbReference type="NCBI Taxonomy" id="1002689"/>
    <lineage>
        <taxon>Bacteria</taxon>
        <taxon>Pseudomonadati</taxon>
        <taxon>Acidobacteriota</taxon>
        <taxon>Terriglobia</taxon>
        <taxon>Terriglobales</taxon>
        <taxon>Acidobacteriaceae</taxon>
        <taxon>Occallatibacter</taxon>
    </lineage>
</organism>
<protein>
    <submittedName>
        <fullName evidence="1">Alpha/beta hydrolase-fold protein</fullName>
    </submittedName>
</protein>
<gene>
    <name evidence="1" type="ORF">MOP44_13145</name>
</gene>
<dbReference type="SUPFAM" id="SSF53474">
    <property type="entry name" value="alpha/beta-Hydrolases"/>
    <property type="match status" value="1"/>
</dbReference>
<dbReference type="AlphaFoldDB" id="A0A9J7BVY2"/>
<dbReference type="PANTHER" id="PTHR48098:SF6">
    <property type="entry name" value="FERRI-BACILLIBACTIN ESTERASE BESA"/>
    <property type="match status" value="1"/>
</dbReference>
<reference evidence="1" key="1">
    <citation type="submission" date="2021-04" db="EMBL/GenBank/DDBJ databases">
        <title>Phylogenetic analysis of Acidobacteriaceae.</title>
        <authorList>
            <person name="Qiu L."/>
            <person name="Zhang Q."/>
        </authorList>
    </citation>
    <scope>NUCLEOTIDE SEQUENCE</scope>
    <source>
        <strain evidence="1">DSM 25168</strain>
    </source>
</reference>
<evidence type="ECO:0000313" key="2">
    <source>
        <dbReference type="Proteomes" id="UP001059380"/>
    </source>
</evidence>
<evidence type="ECO:0000313" key="1">
    <source>
        <dbReference type="EMBL" id="UWZ86863.1"/>
    </source>
</evidence>
<name>A0A9J7BVY2_9BACT</name>
<dbReference type="Gene3D" id="3.40.50.1820">
    <property type="entry name" value="alpha/beta hydrolase"/>
    <property type="match status" value="1"/>
</dbReference>
<sequence length="318" mass="36032">MGFPQGLKPFVPVVLIGTTEVMPYYKAASIAEGSFYLKLQVQNGVPQGAAAGDLESPLHPRLRLHRAFHSRFLPTDRDVIVYLPPGYDDHSERTYPVLYMHDGQNLFDPATSFAGRTWQVREHADAAIEAGEVEPLVIVGIYNTGDNRLAEYTHERDWQRGGGDAPKYGRLLTQELMPWVVQHYRVKTDRASTGLTGSSLGGLVTLYIGLRHAQHFGKLAVMSPSVWWNHKSILGYLNERAPEIWERPRLWLDVGEQEGKRTVQDVELLARRLKANRWIPGETLHVEKIPDGRHDEDSWAARVRPMLRFLFPAGKPEV</sequence>
<dbReference type="InterPro" id="IPR050583">
    <property type="entry name" value="Mycobacterial_A85_antigen"/>
</dbReference>
<keyword evidence="2" id="KW-1185">Reference proteome</keyword>
<dbReference type="PANTHER" id="PTHR48098">
    <property type="entry name" value="ENTEROCHELIN ESTERASE-RELATED"/>
    <property type="match status" value="1"/>
</dbReference>
<keyword evidence="1" id="KW-0378">Hydrolase</keyword>
<dbReference type="Pfam" id="PF00756">
    <property type="entry name" value="Esterase"/>
    <property type="match status" value="1"/>
</dbReference>
<dbReference type="InterPro" id="IPR000801">
    <property type="entry name" value="Esterase-like"/>
</dbReference>
<dbReference type="KEGG" id="orp:MOP44_13145"/>
<accession>A0A9J7BVY2</accession>
<dbReference type="GO" id="GO:0016787">
    <property type="term" value="F:hydrolase activity"/>
    <property type="evidence" value="ECO:0007669"/>
    <property type="project" value="UniProtKB-KW"/>
</dbReference>
<dbReference type="Proteomes" id="UP001059380">
    <property type="component" value="Chromosome"/>
</dbReference>
<dbReference type="InterPro" id="IPR029058">
    <property type="entry name" value="AB_hydrolase_fold"/>
</dbReference>
<dbReference type="EMBL" id="CP093313">
    <property type="protein sequence ID" value="UWZ86863.1"/>
    <property type="molecule type" value="Genomic_DNA"/>
</dbReference>
<proteinExistence type="predicted"/>
<dbReference type="RefSeq" id="WP_260796500.1">
    <property type="nucleotide sequence ID" value="NZ_CP093313.1"/>
</dbReference>